<dbReference type="OMA" id="VEYYVRH"/>
<keyword evidence="3" id="KW-1185">Reference proteome</keyword>
<dbReference type="STRING" id="47428.A0A284RLC2"/>
<organism evidence="2 3">
    <name type="scientific">Armillaria ostoyae</name>
    <name type="common">Armillaria root rot fungus</name>
    <dbReference type="NCBI Taxonomy" id="47428"/>
    <lineage>
        <taxon>Eukaryota</taxon>
        <taxon>Fungi</taxon>
        <taxon>Dikarya</taxon>
        <taxon>Basidiomycota</taxon>
        <taxon>Agaricomycotina</taxon>
        <taxon>Agaricomycetes</taxon>
        <taxon>Agaricomycetidae</taxon>
        <taxon>Agaricales</taxon>
        <taxon>Marasmiineae</taxon>
        <taxon>Physalacriaceae</taxon>
        <taxon>Armillaria</taxon>
    </lineage>
</organism>
<name>A0A284RLC2_ARMOS</name>
<sequence length="459" mass="52617">MNNNPLILRCAIESAKAQRKPLYVAVVDATNAFPSTDRATLWLKLQRLGMGGPIFDWLRMVYVHVEYYVRHAGLTTDIFRALIGLLTGDTSSPVLWNLFASDLDMPAHRDDVFLVQRRISILAQVDDILLLSHSPSGFQLKLDSMNTWGRLNFILVNKIKTVAMVYGSPVPSPLPKFTVGNAVLTVSKKEKYVGVVFSTDTCSIFEKHYKVKEKSARYYGHSIWAIEDWTGNLLPWHAKQLYMAQVDCHLIHGCEVMPDATKSLLEPLVDVQVKFICKMLHVRSHSMLVPLHTETGITPLQTCHFVLVLSFLKYTLTLQDNHLVQAVIMNSIALHISGQKTWFTNVLQAACNLPFSLAYDLDPWSLTPDYIDTYSKMVYKCMEGWLQQEVDSSDKLYLLHGRKELMKNKSPRMVMLTLRHYLNVKIKDHRKALIWILLSSHILAIERLRWRELGRPRLE</sequence>
<dbReference type="OrthoDB" id="3240817at2759"/>
<evidence type="ECO:0000259" key="1">
    <source>
        <dbReference type="PROSITE" id="PS50878"/>
    </source>
</evidence>
<evidence type="ECO:0000313" key="3">
    <source>
        <dbReference type="Proteomes" id="UP000219338"/>
    </source>
</evidence>
<dbReference type="PROSITE" id="PS50878">
    <property type="entry name" value="RT_POL"/>
    <property type="match status" value="1"/>
</dbReference>
<reference evidence="3" key="1">
    <citation type="journal article" date="2017" name="Nat. Ecol. Evol.">
        <title>Genome expansion and lineage-specific genetic innovations in the forest pathogenic fungi Armillaria.</title>
        <authorList>
            <person name="Sipos G."/>
            <person name="Prasanna A.N."/>
            <person name="Walter M.C."/>
            <person name="O'Connor E."/>
            <person name="Balint B."/>
            <person name="Krizsan K."/>
            <person name="Kiss B."/>
            <person name="Hess J."/>
            <person name="Varga T."/>
            <person name="Slot J."/>
            <person name="Riley R."/>
            <person name="Boka B."/>
            <person name="Rigling D."/>
            <person name="Barry K."/>
            <person name="Lee J."/>
            <person name="Mihaltcheva S."/>
            <person name="LaButti K."/>
            <person name="Lipzen A."/>
            <person name="Waldron R."/>
            <person name="Moloney N.M."/>
            <person name="Sperisen C."/>
            <person name="Kredics L."/>
            <person name="Vagvoelgyi C."/>
            <person name="Patrignani A."/>
            <person name="Fitzpatrick D."/>
            <person name="Nagy I."/>
            <person name="Doyle S."/>
            <person name="Anderson J.B."/>
            <person name="Grigoriev I.V."/>
            <person name="Gueldener U."/>
            <person name="Muensterkoetter M."/>
            <person name="Nagy L.G."/>
        </authorList>
    </citation>
    <scope>NUCLEOTIDE SEQUENCE [LARGE SCALE GENOMIC DNA]</scope>
    <source>
        <strain evidence="3">C18/9</strain>
    </source>
</reference>
<proteinExistence type="predicted"/>
<evidence type="ECO:0000313" key="2">
    <source>
        <dbReference type="EMBL" id="SJL09558.1"/>
    </source>
</evidence>
<dbReference type="InterPro" id="IPR000477">
    <property type="entry name" value="RT_dom"/>
</dbReference>
<dbReference type="Proteomes" id="UP000219338">
    <property type="component" value="Unassembled WGS sequence"/>
</dbReference>
<dbReference type="PANTHER" id="PTHR47027">
    <property type="entry name" value="REVERSE TRANSCRIPTASE DOMAIN-CONTAINING PROTEIN"/>
    <property type="match status" value="1"/>
</dbReference>
<dbReference type="EMBL" id="FUEG01000011">
    <property type="protein sequence ID" value="SJL09558.1"/>
    <property type="molecule type" value="Genomic_DNA"/>
</dbReference>
<dbReference type="PANTHER" id="PTHR47027:SF20">
    <property type="entry name" value="REVERSE TRANSCRIPTASE-LIKE PROTEIN WITH RNA-DIRECTED DNA POLYMERASE DOMAIN"/>
    <property type="match status" value="1"/>
</dbReference>
<protein>
    <recommendedName>
        <fullName evidence="1">Reverse transcriptase domain-containing protein</fullName>
    </recommendedName>
</protein>
<accession>A0A284RLC2</accession>
<gene>
    <name evidence="2" type="ORF">ARMOST_12938</name>
</gene>
<dbReference type="AlphaFoldDB" id="A0A284RLC2"/>
<feature type="domain" description="Reverse transcriptase" evidence="1">
    <location>
        <begin position="1"/>
        <end position="197"/>
    </location>
</feature>
<dbReference type="Pfam" id="PF00078">
    <property type="entry name" value="RVT_1"/>
    <property type="match status" value="1"/>
</dbReference>